<protein>
    <recommendedName>
        <fullName evidence="3">Transposase IS204/IS1001/IS1096/IS1165 zinc-finger domain-containing protein</fullName>
    </recommendedName>
</protein>
<organism evidence="1 2">
    <name type="scientific">Methanospirillum stamsii</name>
    <dbReference type="NCBI Taxonomy" id="1277351"/>
    <lineage>
        <taxon>Archaea</taxon>
        <taxon>Methanobacteriati</taxon>
        <taxon>Methanobacteriota</taxon>
        <taxon>Stenosarchaea group</taxon>
        <taxon>Methanomicrobia</taxon>
        <taxon>Methanomicrobiales</taxon>
        <taxon>Methanospirillaceae</taxon>
        <taxon>Methanospirillum</taxon>
    </lineage>
</organism>
<dbReference type="Proteomes" id="UP000245934">
    <property type="component" value="Unassembled WGS sequence"/>
</dbReference>
<evidence type="ECO:0000313" key="2">
    <source>
        <dbReference type="Proteomes" id="UP000245934"/>
    </source>
</evidence>
<sequence length="181" mass="20124">MHRRPFISPIIVDLVYQAVSGVSGVHFTEAVPCPVCSGMPVSHDIKKRRFSTVYTPEGEKHVYVFVKRFHCRDCGHLCYAKAPFYEKSRFGSPIVDLCISLSRNHTFSHAAVLMNRMGIVINRGTVRKTVQNNVHEVRATDLFGIEIPDSILALSTLVTNADPAVPLRGEDVLLACMGDLE</sequence>
<proteinExistence type="predicted"/>
<keyword evidence="2" id="KW-1185">Reference proteome</keyword>
<dbReference type="RefSeq" id="WP_109941470.1">
    <property type="nucleotide sequence ID" value="NZ_CP176366.1"/>
</dbReference>
<dbReference type="EMBL" id="QGMZ01000027">
    <property type="protein sequence ID" value="PWR72410.1"/>
    <property type="molecule type" value="Genomic_DNA"/>
</dbReference>
<dbReference type="AlphaFoldDB" id="A0A2V2N188"/>
<comment type="caution">
    <text evidence="1">The sequence shown here is derived from an EMBL/GenBank/DDBJ whole genome shotgun (WGS) entry which is preliminary data.</text>
</comment>
<reference evidence="1 2" key="1">
    <citation type="submission" date="2018-05" db="EMBL/GenBank/DDBJ databases">
        <title>Draft genome of Methanospirillum stamsii Pt1.</title>
        <authorList>
            <person name="Dueholm M.S."/>
            <person name="Nielsen P.H."/>
            <person name="Bakmann L.F."/>
            <person name="Otzen D.E."/>
        </authorList>
    </citation>
    <scope>NUCLEOTIDE SEQUENCE [LARGE SCALE GENOMIC DNA]</scope>
    <source>
        <strain evidence="1 2">Pt1</strain>
    </source>
</reference>
<gene>
    <name evidence="1" type="ORF">DLD82_12545</name>
</gene>
<dbReference type="GeneID" id="97608331"/>
<accession>A0A2V2N188</accession>
<evidence type="ECO:0000313" key="1">
    <source>
        <dbReference type="EMBL" id="PWR72410.1"/>
    </source>
</evidence>
<name>A0A2V2N188_9EURY</name>
<evidence type="ECO:0008006" key="3">
    <source>
        <dbReference type="Google" id="ProtNLM"/>
    </source>
</evidence>
<dbReference type="OrthoDB" id="114322at2157"/>